<dbReference type="AlphaFoldDB" id="A0A0C1V8F4"/>
<gene>
    <name evidence="1" type="ORF">QQ91_016665</name>
</gene>
<reference evidence="1" key="2">
    <citation type="journal article" date="2015" name="Genome Announc.">
        <title>Draft Genome Sequence of Filamentous Marine Cyanobacterium Lyngbya confervoides Strain BDU141951.</title>
        <authorList>
            <person name="Chandrababunaidu M.M."/>
            <person name="Sen D."/>
            <person name="Tripathy S."/>
        </authorList>
    </citation>
    <scope>NUCLEOTIDE SEQUENCE</scope>
    <source>
        <strain evidence="1">BDU141951</strain>
    </source>
</reference>
<protein>
    <submittedName>
        <fullName evidence="1">Uncharacterized protein</fullName>
    </submittedName>
</protein>
<proteinExistence type="predicted"/>
<evidence type="ECO:0000313" key="1">
    <source>
        <dbReference type="EMBL" id="NEV68743.1"/>
    </source>
</evidence>
<sequence>MENQLFATYSVTTGTLDLTLSPGSEAYQELLEGIVEATQEGLDSATDLDFYLTPEGLKVTIPLDL</sequence>
<comment type="caution">
    <text evidence="1">The sequence shown here is derived from an EMBL/GenBank/DDBJ whole genome shotgun (WGS) entry which is preliminary data.</text>
</comment>
<dbReference type="EMBL" id="JTHE02000003">
    <property type="protein sequence ID" value="NEV68743.1"/>
    <property type="molecule type" value="Genomic_DNA"/>
</dbReference>
<name>A0A0C1V8F4_9CYAN</name>
<reference evidence="1" key="1">
    <citation type="submission" date="2014-11" db="EMBL/GenBank/DDBJ databases">
        <authorList>
            <person name="Malar M.C."/>
            <person name="Sen D."/>
            <person name="Tripathy S."/>
        </authorList>
    </citation>
    <scope>NUCLEOTIDE SEQUENCE</scope>
    <source>
        <strain evidence="1">BDU141951</strain>
    </source>
</reference>
<reference evidence="1" key="3">
    <citation type="submission" date="2020-02" db="EMBL/GenBank/DDBJ databases">
        <authorList>
            <person name="Sarangi A.N."/>
            <person name="Ghosh S."/>
            <person name="Mukherjee M."/>
            <person name="Tripathy S."/>
        </authorList>
    </citation>
    <scope>NUCLEOTIDE SEQUENCE</scope>
    <source>
        <strain evidence="1">BDU141951</strain>
    </source>
</reference>
<accession>A0A0C1V8F4</accession>
<organism evidence="1">
    <name type="scientific">Lyngbya confervoides BDU141951</name>
    <dbReference type="NCBI Taxonomy" id="1574623"/>
    <lineage>
        <taxon>Bacteria</taxon>
        <taxon>Bacillati</taxon>
        <taxon>Cyanobacteriota</taxon>
        <taxon>Cyanophyceae</taxon>
        <taxon>Oscillatoriophycideae</taxon>
        <taxon>Oscillatoriales</taxon>
        <taxon>Microcoleaceae</taxon>
        <taxon>Lyngbya</taxon>
    </lineage>
</organism>